<organism evidence="3 4">
    <name type="scientific">Diplogelasinospora grovesii</name>
    <dbReference type="NCBI Taxonomy" id="303347"/>
    <lineage>
        <taxon>Eukaryota</taxon>
        <taxon>Fungi</taxon>
        <taxon>Dikarya</taxon>
        <taxon>Ascomycota</taxon>
        <taxon>Pezizomycotina</taxon>
        <taxon>Sordariomycetes</taxon>
        <taxon>Sordariomycetidae</taxon>
        <taxon>Sordariales</taxon>
        <taxon>Diplogelasinosporaceae</taxon>
        <taxon>Diplogelasinospora</taxon>
    </lineage>
</organism>
<proteinExistence type="predicted"/>
<sequence>MAPSRWAMIPRGFSWLLPVQSLVAGVAIYSAIYVFTLGSIPFILAVVAAGLHFILGLYCCFTQNKPGAHHLYIIPVWLVICAGVWCGPVYYFGRQVDAILKSPDGGRAMNASSSQSQITTWSEVGCGTSALNVLLDLCLLSLFLRAGIRRSPPRGNTFISAPVHAAPPATEQYQTYQNQQYHTQQQQAPGPQRMMTGDYKSPTTTLNTVSFPSNLPGTVSPTSPTMSPTTTVFSQSQQTAAPRYPYDRNNRIDVVRRLCSLQNPDGHWDYSDELAELVSMWGGRELMAPAHGVTALTHACLMDLCGYVWAAQREGREHQALSTAELISLQAVNWDLGWAKNALDRATAWMSGFR</sequence>
<feature type="transmembrane region" description="Helical" evidence="2">
    <location>
        <begin position="71"/>
        <end position="93"/>
    </location>
</feature>
<keyword evidence="4" id="KW-1185">Reference proteome</keyword>
<evidence type="ECO:0000313" key="3">
    <source>
        <dbReference type="EMBL" id="KAK3940636.1"/>
    </source>
</evidence>
<gene>
    <name evidence="3" type="ORF">QBC46DRAFT_458821</name>
</gene>
<comment type="caution">
    <text evidence="3">The sequence shown here is derived from an EMBL/GenBank/DDBJ whole genome shotgun (WGS) entry which is preliminary data.</text>
</comment>
<evidence type="ECO:0000256" key="1">
    <source>
        <dbReference type="SAM" id="MobiDB-lite"/>
    </source>
</evidence>
<accession>A0AAN6N7K1</accession>
<dbReference type="Proteomes" id="UP001303473">
    <property type="component" value="Unassembled WGS sequence"/>
</dbReference>
<protein>
    <submittedName>
        <fullName evidence="3">Uncharacterized protein</fullName>
    </submittedName>
</protein>
<dbReference type="AlphaFoldDB" id="A0AAN6N7K1"/>
<dbReference type="EMBL" id="MU853793">
    <property type="protein sequence ID" value="KAK3940636.1"/>
    <property type="molecule type" value="Genomic_DNA"/>
</dbReference>
<name>A0AAN6N7K1_9PEZI</name>
<feature type="transmembrane region" description="Helical" evidence="2">
    <location>
        <begin position="12"/>
        <end position="34"/>
    </location>
</feature>
<keyword evidence="2" id="KW-0472">Membrane</keyword>
<keyword evidence="2" id="KW-0812">Transmembrane</keyword>
<feature type="compositionally biased region" description="Low complexity" evidence="1">
    <location>
        <begin position="219"/>
        <end position="232"/>
    </location>
</feature>
<feature type="transmembrane region" description="Helical" evidence="2">
    <location>
        <begin position="40"/>
        <end position="59"/>
    </location>
</feature>
<evidence type="ECO:0000313" key="4">
    <source>
        <dbReference type="Proteomes" id="UP001303473"/>
    </source>
</evidence>
<reference evidence="4" key="1">
    <citation type="journal article" date="2023" name="Mol. Phylogenet. Evol.">
        <title>Genome-scale phylogeny and comparative genomics of the fungal order Sordariales.</title>
        <authorList>
            <person name="Hensen N."/>
            <person name="Bonometti L."/>
            <person name="Westerberg I."/>
            <person name="Brannstrom I.O."/>
            <person name="Guillou S."/>
            <person name="Cros-Aarteil S."/>
            <person name="Calhoun S."/>
            <person name="Haridas S."/>
            <person name="Kuo A."/>
            <person name="Mondo S."/>
            <person name="Pangilinan J."/>
            <person name="Riley R."/>
            <person name="LaButti K."/>
            <person name="Andreopoulos B."/>
            <person name="Lipzen A."/>
            <person name="Chen C."/>
            <person name="Yan M."/>
            <person name="Daum C."/>
            <person name="Ng V."/>
            <person name="Clum A."/>
            <person name="Steindorff A."/>
            <person name="Ohm R.A."/>
            <person name="Martin F."/>
            <person name="Silar P."/>
            <person name="Natvig D.O."/>
            <person name="Lalanne C."/>
            <person name="Gautier V."/>
            <person name="Ament-Velasquez S.L."/>
            <person name="Kruys A."/>
            <person name="Hutchinson M.I."/>
            <person name="Powell A.J."/>
            <person name="Barry K."/>
            <person name="Miller A.N."/>
            <person name="Grigoriev I.V."/>
            <person name="Debuchy R."/>
            <person name="Gladieux P."/>
            <person name="Hiltunen Thoren M."/>
            <person name="Johannesson H."/>
        </authorList>
    </citation>
    <scope>NUCLEOTIDE SEQUENCE [LARGE SCALE GENOMIC DNA]</scope>
    <source>
        <strain evidence="4">CBS 340.73</strain>
    </source>
</reference>
<dbReference type="SUPFAM" id="SSF81853">
    <property type="entry name" value="Family 10 polysaccharide lyase"/>
    <property type="match status" value="1"/>
</dbReference>
<keyword evidence="2" id="KW-1133">Transmembrane helix</keyword>
<evidence type="ECO:0000256" key="2">
    <source>
        <dbReference type="SAM" id="Phobius"/>
    </source>
</evidence>
<feature type="region of interest" description="Disordered" evidence="1">
    <location>
        <begin position="219"/>
        <end position="241"/>
    </location>
</feature>